<dbReference type="InParanoid" id="A0A316YMN0"/>
<name>A0A316YMN0_9BASI</name>
<dbReference type="RefSeq" id="XP_025376521.1">
    <property type="nucleotide sequence ID" value="XM_025522089.1"/>
</dbReference>
<keyword evidence="2" id="KW-1185">Reference proteome</keyword>
<gene>
    <name evidence="1" type="ORF">FA10DRAFT_267893</name>
</gene>
<organism evidence="1 2">
    <name type="scientific">Acaromyces ingoldii</name>
    <dbReference type="NCBI Taxonomy" id="215250"/>
    <lineage>
        <taxon>Eukaryota</taxon>
        <taxon>Fungi</taxon>
        <taxon>Dikarya</taxon>
        <taxon>Basidiomycota</taxon>
        <taxon>Ustilaginomycotina</taxon>
        <taxon>Exobasidiomycetes</taxon>
        <taxon>Exobasidiales</taxon>
        <taxon>Cryptobasidiaceae</taxon>
        <taxon>Acaromyces</taxon>
    </lineage>
</organism>
<dbReference type="AlphaFoldDB" id="A0A316YMN0"/>
<evidence type="ECO:0000313" key="2">
    <source>
        <dbReference type="Proteomes" id="UP000245768"/>
    </source>
</evidence>
<proteinExistence type="predicted"/>
<dbReference type="GeneID" id="37044005"/>
<dbReference type="Proteomes" id="UP000245768">
    <property type="component" value="Unassembled WGS sequence"/>
</dbReference>
<dbReference type="EMBL" id="KZ819637">
    <property type="protein sequence ID" value="PWN89323.1"/>
    <property type="molecule type" value="Genomic_DNA"/>
</dbReference>
<reference evidence="1 2" key="1">
    <citation type="journal article" date="2018" name="Mol. Biol. Evol.">
        <title>Broad Genomic Sampling Reveals a Smut Pathogenic Ancestry of the Fungal Clade Ustilaginomycotina.</title>
        <authorList>
            <person name="Kijpornyongpan T."/>
            <person name="Mondo S.J."/>
            <person name="Barry K."/>
            <person name="Sandor L."/>
            <person name="Lee J."/>
            <person name="Lipzen A."/>
            <person name="Pangilinan J."/>
            <person name="LaButti K."/>
            <person name="Hainaut M."/>
            <person name="Henrissat B."/>
            <person name="Grigoriev I.V."/>
            <person name="Spatafora J.W."/>
            <person name="Aime M.C."/>
        </authorList>
    </citation>
    <scope>NUCLEOTIDE SEQUENCE [LARGE SCALE GENOMIC DNA]</scope>
    <source>
        <strain evidence="1 2">MCA 4198</strain>
    </source>
</reference>
<evidence type="ECO:0000313" key="1">
    <source>
        <dbReference type="EMBL" id="PWN89323.1"/>
    </source>
</evidence>
<accession>A0A316YMN0</accession>
<sequence>MPFRRAELSSSLPNAFLAAFRAADALGNPSKIPLPYHQPTDVITCPPPHAVCQLVEHINVNIERFVEEEENLAIFNEVTLCATTEARLCLPEQQIDKEDLVAPHHAWA</sequence>
<protein>
    <submittedName>
        <fullName evidence="1">Uncharacterized protein</fullName>
    </submittedName>
</protein>